<dbReference type="PROSITE" id="PS51186">
    <property type="entry name" value="GNAT"/>
    <property type="match status" value="1"/>
</dbReference>
<dbReference type="NCBIfam" id="TIGR01575">
    <property type="entry name" value="rimI"/>
    <property type="match status" value="1"/>
</dbReference>
<dbReference type="InterPro" id="IPR006464">
    <property type="entry name" value="AcTrfase_RimI/Ard1"/>
</dbReference>
<evidence type="ECO:0000256" key="4">
    <source>
        <dbReference type="ARBA" id="ARBA00023315"/>
    </source>
</evidence>
<keyword evidence="7" id="KW-1185">Reference proteome</keyword>
<dbReference type="GO" id="GO:0008080">
    <property type="term" value="F:N-acetyltransferase activity"/>
    <property type="evidence" value="ECO:0007669"/>
    <property type="project" value="InterPro"/>
</dbReference>
<evidence type="ECO:0000313" key="6">
    <source>
        <dbReference type="EMBL" id="RSX53276.1"/>
    </source>
</evidence>
<sequence length="187" mass="20856">MVVLLDELTRESAVAAMRALEVELFGNHAWSEAAIRQELDAPGRTYVFDVEPDAMTSGGPAEPIYVPAEAVRGFAGYWYDGDDAEIMDIGVSKAHQRQGIAAMMMESLIEHAREQGARRMLLEVSVENAPAIALYQRFGFKNIGLRKRYYQPEGIDAHVMALDLEPHIVGFTSAQQQDDTDNQKEIR</sequence>
<feature type="domain" description="N-acetyltransferase" evidence="5">
    <location>
        <begin position="3"/>
        <end position="165"/>
    </location>
</feature>
<dbReference type="InterPro" id="IPR000182">
    <property type="entry name" value="GNAT_dom"/>
</dbReference>
<reference evidence="6 7" key="1">
    <citation type="submission" date="2018-09" db="EMBL/GenBank/DDBJ databases">
        <title>Characterization of the phylogenetic diversity of five novel species belonging to the genus Bifidobacterium.</title>
        <authorList>
            <person name="Lugli G.A."/>
            <person name="Duranti S."/>
            <person name="Milani C."/>
        </authorList>
    </citation>
    <scope>NUCLEOTIDE SEQUENCE [LARGE SCALE GENOMIC DNA]</scope>
    <source>
        <strain evidence="6 7">2034B</strain>
    </source>
</reference>
<comment type="similarity">
    <text evidence="1">Belongs to the acetyltransferase family. RimI subfamily.</text>
</comment>
<dbReference type="Proteomes" id="UP000287533">
    <property type="component" value="Unassembled WGS sequence"/>
</dbReference>
<evidence type="ECO:0000259" key="5">
    <source>
        <dbReference type="PROSITE" id="PS51186"/>
    </source>
</evidence>
<proteinExistence type="inferred from homology"/>
<keyword evidence="2" id="KW-0963">Cytoplasm</keyword>
<evidence type="ECO:0000256" key="1">
    <source>
        <dbReference type="ARBA" id="ARBA00005395"/>
    </source>
</evidence>
<dbReference type="PANTHER" id="PTHR43420">
    <property type="entry name" value="ACETYLTRANSFERASE"/>
    <property type="match status" value="1"/>
</dbReference>
<keyword evidence="4" id="KW-0012">Acyltransferase</keyword>
<evidence type="ECO:0000256" key="3">
    <source>
        <dbReference type="ARBA" id="ARBA00022679"/>
    </source>
</evidence>
<dbReference type="InterPro" id="IPR050680">
    <property type="entry name" value="YpeA/RimI_acetyltransf"/>
</dbReference>
<name>A0A430FKA8_9BIFI</name>
<evidence type="ECO:0000256" key="2">
    <source>
        <dbReference type="ARBA" id="ARBA00022490"/>
    </source>
</evidence>
<dbReference type="CDD" id="cd04301">
    <property type="entry name" value="NAT_SF"/>
    <property type="match status" value="1"/>
</dbReference>
<comment type="caution">
    <text evidence="6">The sequence shown here is derived from an EMBL/GenBank/DDBJ whole genome shotgun (WGS) entry which is preliminary data.</text>
</comment>
<dbReference type="RefSeq" id="WP_125980950.1">
    <property type="nucleotide sequence ID" value="NZ_QXGL01000003.1"/>
</dbReference>
<dbReference type="EMBL" id="QXGL01000003">
    <property type="protein sequence ID" value="RSX53276.1"/>
    <property type="molecule type" value="Genomic_DNA"/>
</dbReference>
<dbReference type="Gene3D" id="3.40.630.30">
    <property type="match status" value="1"/>
</dbReference>
<protein>
    <submittedName>
        <fullName evidence="6">Ribosomal-protein-alanine acetyl transferase</fullName>
    </submittedName>
</protein>
<dbReference type="OrthoDB" id="529907at2"/>
<dbReference type="SUPFAM" id="SSF55729">
    <property type="entry name" value="Acyl-CoA N-acyltransferases (Nat)"/>
    <property type="match status" value="1"/>
</dbReference>
<gene>
    <name evidence="6" type="ORF">D2E25_1249</name>
</gene>
<dbReference type="AlphaFoldDB" id="A0A430FKA8"/>
<accession>A0A430FKA8</accession>
<dbReference type="Pfam" id="PF00583">
    <property type="entry name" value="Acetyltransf_1"/>
    <property type="match status" value="1"/>
</dbReference>
<evidence type="ECO:0000313" key="7">
    <source>
        <dbReference type="Proteomes" id="UP000287533"/>
    </source>
</evidence>
<keyword evidence="3 6" id="KW-0808">Transferase</keyword>
<dbReference type="PANTHER" id="PTHR43420:SF44">
    <property type="entry name" value="ACETYLTRANSFERASE YPEA"/>
    <property type="match status" value="1"/>
</dbReference>
<organism evidence="6 7">
    <name type="scientific">Bifidobacterium goeldii</name>
    <dbReference type="NCBI Taxonomy" id="2306975"/>
    <lineage>
        <taxon>Bacteria</taxon>
        <taxon>Bacillati</taxon>
        <taxon>Actinomycetota</taxon>
        <taxon>Actinomycetes</taxon>
        <taxon>Bifidobacteriales</taxon>
        <taxon>Bifidobacteriaceae</taxon>
        <taxon>Bifidobacterium</taxon>
    </lineage>
</organism>
<dbReference type="InterPro" id="IPR016181">
    <property type="entry name" value="Acyl_CoA_acyltransferase"/>
</dbReference>